<reference evidence="1" key="1">
    <citation type="journal article" date="2021" name="Proc. Natl. Acad. Sci. U.S.A.">
        <title>A Catalog of Tens of Thousands of Viruses from Human Metagenomes Reveals Hidden Associations with Chronic Diseases.</title>
        <authorList>
            <person name="Tisza M.J."/>
            <person name="Buck C.B."/>
        </authorList>
    </citation>
    <scope>NUCLEOTIDE SEQUENCE</scope>
    <source>
        <strain evidence="1">CtvI513</strain>
    </source>
</reference>
<proteinExistence type="predicted"/>
<sequence length="114" mass="13248">MRLVDADKLTCFLEGYKSAPIVTRKENPISVERVIEIFCNHVKAACTINQETMRPIAHLNIYPNDDDMDKTCYCSNCNEHFPEDWLYPGWEHGNTKLKPIKYCPYCGAEFENKI</sequence>
<accession>A0A8S5TKS1</accession>
<dbReference type="EMBL" id="BK032839">
    <property type="protein sequence ID" value="DAF63378.1"/>
    <property type="molecule type" value="Genomic_DNA"/>
</dbReference>
<protein>
    <submittedName>
        <fullName evidence="1">Zinc-ribbon domain protein</fullName>
    </submittedName>
</protein>
<organism evidence="1">
    <name type="scientific">Siphoviridae sp. ctvI513</name>
    <dbReference type="NCBI Taxonomy" id="2827965"/>
    <lineage>
        <taxon>Viruses</taxon>
        <taxon>Duplodnaviria</taxon>
        <taxon>Heunggongvirae</taxon>
        <taxon>Uroviricota</taxon>
        <taxon>Caudoviricetes</taxon>
    </lineage>
</organism>
<evidence type="ECO:0000313" key="1">
    <source>
        <dbReference type="EMBL" id="DAF63378.1"/>
    </source>
</evidence>
<name>A0A8S5TKS1_9CAUD</name>